<organism evidence="3">
    <name type="scientific">candidate division WOR-3 bacterium</name>
    <dbReference type="NCBI Taxonomy" id="2052148"/>
    <lineage>
        <taxon>Bacteria</taxon>
        <taxon>Bacteria division WOR-3</taxon>
    </lineage>
</organism>
<dbReference type="PANTHER" id="PTHR43581:SF4">
    <property type="entry name" value="ATP_GTP PHOSPHATASE"/>
    <property type="match status" value="1"/>
</dbReference>
<dbReference type="InterPro" id="IPR041685">
    <property type="entry name" value="AAA_GajA/Old/RecF-like"/>
</dbReference>
<proteinExistence type="predicted"/>
<dbReference type="Pfam" id="PF20469">
    <property type="entry name" value="OLD-like_TOPRIM"/>
    <property type="match status" value="1"/>
</dbReference>
<comment type="caution">
    <text evidence="3">The sequence shown here is derived from an EMBL/GenBank/DDBJ whole genome shotgun (WGS) entry which is preliminary data.</text>
</comment>
<dbReference type="PANTHER" id="PTHR43581">
    <property type="entry name" value="ATP/GTP PHOSPHATASE"/>
    <property type="match status" value="1"/>
</dbReference>
<accession>A0A7V3ZUB3</accession>
<dbReference type="EMBL" id="DTDR01000016">
    <property type="protein sequence ID" value="HGK63070.1"/>
    <property type="molecule type" value="Genomic_DNA"/>
</dbReference>
<sequence length="632" mass="73265">MMKLRKVTINHYLSLKDVTLSFGDLTVLVGKNGSGKTSILEALHRFFADFSVIGGGAPSGLTDYYWFNRDPREPIRISVELELTEDEFEKFFQPLPKTVRDVIKDQLDKKSLLLSISRQIVSPQTGWRTEYLNWGGVQLVRDDKPIGLDEFSKILIPEKATQDFVLYFFTPQEMAGDRLLVDKSKKVAYFSSPQIDSLTNIGIIKKSKETIGQNYRDWYTQQGFKLIERPPTQEEVPFLMQPITSDLLNNLLANIANSIKGKFRFIPAARDEKFVAGMRNPIVENSLLSSQRALSLSTTREEELKWSVFRNWVERFLGKRVDPNPTELLVVENDLRLPIRFLGGGEQEVFALMWHLLDKDFIYGIEEPENHFHPEYLKKLFNFFKEISKERQIILSTHSPLLVDKTNLENNWIIKREKRETAVQRLKEKEELKFVLAELGLVPSDIYLKDFIFFVEGGTEKEVIPILGEKLGFKDLIDRIAIIPIGGEGQLKNYLKMWLELLNIFPIEYLVLLDKHSEGLIHTLIRELGELKIDVKKFLVLEKGSIEDYYPIEIVVKTLKELFGIEVKEEDIDSSKPMDKEIERILKKHNKERRGWKVDIGKYVTSQLSEEQIPNEIKEAFERAKKVLLPNK</sequence>
<dbReference type="InterPro" id="IPR051396">
    <property type="entry name" value="Bact_Antivir_Def_Nuclease"/>
</dbReference>
<gene>
    <name evidence="3" type="ORF">ENU74_00495</name>
</gene>
<evidence type="ECO:0000313" key="3">
    <source>
        <dbReference type="EMBL" id="HGK63070.1"/>
    </source>
</evidence>
<reference evidence="3" key="1">
    <citation type="journal article" date="2020" name="mSystems">
        <title>Genome- and Community-Level Interaction Insights into Carbon Utilization and Element Cycling Functions of Hydrothermarchaeota in Hydrothermal Sediment.</title>
        <authorList>
            <person name="Zhou Z."/>
            <person name="Liu Y."/>
            <person name="Xu W."/>
            <person name="Pan J."/>
            <person name="Luo Z.H."/>
            <person name="Li M."/>
        </authorList>
    </citation>
    <scope>NUCLEOTIDE SEQUENCE [LARGE SCALE GENOMIC DNA]</scope>
    <source>
        <strain evidence="3">SpSt-697</strain>
    </source>
</reference>
<dbReference type="InterPro" id="IPR027417">
    <property type="entry name" value="P-loop_NTPase"/>
</dbReference>
<dbReference type="AlphaFoldDB" id="A0A7V3ZUB3"/>
<evidence type="ECO:0000259" key="2">
    <source>
        <dbReference type="Pfam" id="PF20469"/>
    </source>
</evidence>
<name>A0A7V3ZUB3_UNCW3</name>
<dbReference type="Gene3D" id="3.40.50.300">
    <property type="entry name" value="P-loop containing nucleotide triphosphate hydrolases"/>
    <property type="match status" value="1"/>
</dbReference>
<protein>
    <submittedName>
        <fullName evidence="3">Uncharacterized protein</fullName>
    </submittedName>
</protein>
<dbReference type="SUPFAM" id="SSF52540">
    <property type="entry name" value="P-loop containing nucleoside triphosphate hydrolases"/>
    <property type="match status" value="1"/>
</dbReference>
<feature type="domain" description="Endonuclease GajA/Old nuclease/RecF-like AAA" evidence="1">
    <location>
        <begin position="2"/>
        <end position="403"/>
    </location>
</feature>
<dbReference type="InterPro" id="IPR034139">
    <property type="entry name" value="TOPRIM_OLD"/>
</dbReference>
<evidence type="ECO:0000259" key="1">
    <source>
        <dbReference type="Pfam" id="PF13175"/>
    </source>
</evidence>
<dbReference type="Pfam" id="PF13175">
    <property type="entry name" value="AAA_15"/>
    <property type="match status" value="1"/>
</dbReference>
<feature type="domain" description="OLD protein-like TOPRIM" evidence="2">
    <location>
        <begin position="452"/>
        <end position="514"/>
    </location>
</feature>